<dbReference type="SUPFAM" id="SSF53474">
    <property type="entry name" value="alpha/beta-Hydrolases"/>
    <property type="match status" value="1"/>
</dbReference>
<dbReference type="AlphaFoldDB" id="A0A8J7GV85"/>
<comment type="caution">
    <text evidence="2">The sequence shown here is derived from an EMBL/GenBank/DDBJ whole genome shotgun (WGS) entry which is preliminary data.</text>
</comment>
<dbReference type="InterPro" id="IPR000073">
    <property type="entry name" value="AB_hydrolase_1"/>
</dbReference>
<dbReference type="Pfam" id="PF00561">
    <property type="entry name" value="Abhydrolase_1"/>
    <property type="match status" value="1"/>
</dbReference>
<dbReference type="EMBL" id="JADOUF010000001">
    <property type="protein sequence ID" value="MBG6140135.1"/>
    <property type="molecule type" value="Genomic_DNA"/>
</dbReference>
<evidence type="ECO:0000259" key="1">
    <source>
        <dbReference type="Pfam" id="PF00561"/>
    </source>
</evidence>
<dbReference type="RefSeq" id="WP_197006711.1">
    <property type="nucleotide sequence ID" value="NZ_BONS01000006.1"/>
</dbReference>
<evidence type="ECO:0000313" key="2">
    <source>
        <dbReference type="EMBL" id="MBG6140135.1"/>
    </source>
</evidence>
<feature type="domain" description="AB hydrolase-1" evidence="1">
    <location>
        <begin position="82"/>
        <end position="336"/>
    </location>
</feature>
<keyword evidence="3" id="KW-1185">Reference proteome</keyword>
<dbReference type="PRINTS" id="PR00111">
    <property type="entry name" value="ABHYDROLASE"/>
</dbReference>
<dbReference type="PANTHER" id="PTHR43433:SF1">
    <property type="entry name" value="BLL5160 PROTEIN"/>
    <property type="match status" value="1"/>
</dbReference>
<dbReference type="GO" id="GO:0003824">
    <property type="term" value="F:catalytic activity"/>
    <property type="evidence" value="ECO:0007669"/>
    <property type="project" value="UniProtKB-ARBA"/>
</dbReference>
<accession>A0A8J7GV85</accession>
<dbReference type="InterPro" id="IPR029058">
    <property type="entry name" value="AB_hydrolase_fold"/>
</dbReference>
<name>A0A8J7GV85_9ACTN</name>
<organism evidence="2 3">
    <name type="scientific">Longispora fulva</name>
    <dbReference type="NCBI Taxonomy" id="619741"/>
    <lineage>
        <taxon>Bacteria</taxon>
        <taxon>Bacillati</taxon>
        <taxon>Actinomycetota</taxon>
        <taxon>Actinomycetes</taxon>
        <taxon>Micromonosporales</taxon>
        <taxon>Micromonosporaceae</taxon>
        <taxon>Longispora</taxon>
    </lineage>
</organism>
<dbReference type="Proteomes" id="UP000622552">
    <property type="component" value="Unassembled WGS sequence"/>
</dbReference>
<proteinExistence type="predicted"/>
<sequence length="355" mass="38817">MSRKNKVGVIGALLGVAAAGVAAGVAAERVLVRRTRRVAEDPCAGEPFDRLPFDEQRTIVTEDDVDIYVEICKADKPRKGEPTLLFVHGFCLDMGTFHFQRRALWRRYRMVFFDQPGHGRSGRLAAGDYDLAALAATLRRVIEETVPTGPVVLVGHSMGAMAIMALAEQWPELIRKRIVGVALVNTSSGKLDEVTFGLPALLGVLRKPILPVISTAGRLTPGAIDKARRASTDLFWLLTRKYGFGSAKPSPALVSYVERMISRTSVEIIAGYLKTLMSHSRAEALVAFADKEVLVVAGDKDLFTPRTHGEEIVRLLPHAEFVAIADGGHLALLEHPVPVTEALTELLSRVSRRDR</sequence>
<reference evidence="2" key="1">
    <citation type="submission" date="2020-11" db="EMBL/GenBank/DDBJ databases">
        <title>Sequencing the genomes of 1000 actinobacteria strains.</title>
        <authorList>
            <person name="Klenk H.-P."/>
        </authorList>
    </citation>
    <scope>NUCLEOTIDE SEQUENCE</scope>
    <source>
        <strain evidence="2">DSM 45356</strain>
    </source>
</reference>
<evidence type="ECO:0000313" key="3">
    <source>
        <dbReference type="Proteomes" id="UP000622552"/>
    </source>
</evidence>
<protein>
    <submittedName>
        <fullName evidence="2">Pimeloyl-ACP methyl ester carboxylesterase</fullName>
    </submittedName>
</protein>
<gene>
    <name evidence="2" type="ORF">IW245_006329</name>
</gene>
<dbReference type="InterPro" id="IPR050471">
    <property type="entry name" value="AB_hydrolase"/>
</dbReference>
<dbReference type="PANTHER" id="PTHR43433">
    <property type="entry name" value="HYDROLASE, ALPHA/BETA FOLD FAMILY PROTEIN"/>
    <property type="match status" value="1"/>
</dbReference>
<dbReference type="Gene3D" id="3.40.50.1820">
    <property type="entry name" value="alpha/beta hydrolase"/>
    <property type="match status" value="1"/>
</dbReference>